<evidence type="ECO:0000256" key="6">
    <source>
        <dbReference type="ARBA" id="ARBA00022737"/>
    </source>
</evidence>
<dbReference type="GO" id="GO:0008982">
    <property type="term" value="F:protein-N(PI)-phosphohistidine-sugar phosphotransferase activity"/>
    <property type="evidence" value="ECO:0007669"/>
    <property type="project" value="InterPro"/>
</dbReference>
<evidence type="ECO:0000256" key="3">
    <source>
        <dbReference type="ARBA" id="ARBA00022597"/>
    </source>
</evidence>
<dbReference type="InterPro" id="IPR007737">
    <property type="entry name" value="Mga_HTH"/>
</dbReference>
<keyword evidence="2" id="KW-0597">Phosphoprotein</keyword>
<dbReference type="InterPro" id="IPR013011">
    <property type="entry name" value="PTS_EIIB_2"/>
</dbReference>
<evidence type="ECO:0000256" key="7">
    <source>
        <dbReference type="ARBA" id="ARBA00023015"/>
    </source>
</evidence>
<dbReference type="Gene3D" id="3.40.50.2300">
    <property type="match status" value="1"/>
</dbReference>
<keyword evidence="1" id="KW-0813">Transport</keyword>
<evidence type="ECO:0000256" key="4">
    <source>
        <dbReference type="ARBA" id="ARBA00022679"/>
    </source>
</evidence>
<evidence type="ECO:0000256" key="1">
    <source>
        <dbReference type="ARBA" id="ARBA00022448"/>
    </source>
</evidence>
<evidence type="ECO:0000256" key="2">
    <source>
        <dbReference type="ARBA" id="ARBA00022553"/>
    </source>
</evidence>
<dbReference type="Pfam" id="PF02302">
    <property type="entry name" value="PTS_IIB"/>
    <property type="match status" value="1"/>
</dbReference>
<proteinExistence type="predicted"/>
<keyword evidence="5" id="KW-0598">Phosphotransferase system</keyword>
<dbReference type="SUPFAM" id="SSF55804">
    <property type="entry name" value="Phoshotransferase/anion transport protein"/>
    <property type="match status" value="1"/>
</dbReference>
<accession>A0A0E3K2M3</accession>
<keyword evidence="6" id="KW-0677">Repeat</keyword>
<feature type="domain" description="PTS EIIB type-2" evidence="11">
    <location>
        <begin position="422"/>
        <end position="511"/>
    </location>
</feature>
<gene>
    <name evidence="13" type="ORF">CSCA_3802</name>
</gene>
<evidence type="ECO:0000256" key="8">
    <source>
        <dbReference type="ARBA" id="ARBA00023159"/>
    </source>
</evidence>
<keyword evidence="9" id="KW-0804">Transcription</keyword>
<dbReference type="Gene3D" id="3.40.930.10">
    <property type="entry name" value="Mannitol-specific EII, Chain A"/>
    <property type="match status" value="1"/>
</dbReference>
<dbReference type="GO" id="GO:0009401">
    <property type="term" value="P:phosphoenolpyruvate-dependent sugar phosphotransferase system"/>
    <property type="evidence" value="ECO:0007669"/>
    <property type="project" value="UniProtKB-KW"/>
</dbReference>
<evidence type="ECO:0000313" key="13">
    <source>
        <dbReference type="EMBL" id="AKA70927.1"/>
    </source>
</evidence>
<dbReference type="Pfam" id="PF00874">
    <property type="entry name" value="PRD"/>
    <property type="match status" value="2"/>
</dbReference>
<organism evidence="13 14">
    <name type="scientific">Clostridium scatologenes</name>
    <dbReference type="NCBI Taxonomy" id="1548"/>
    <lineage>
        <taxon>Bacteria</taxon>
        <taxon>Bacillati</taxon>
        <taxon>Bacillota</taxon>
        <taxon>Clostridia</taxon>
        <taxon>Eubacteriales</taxon>
        <taxon>Clostridiaceae</taxon>
        <taxon>Clostridium</taxon>
    </lineage>
</organism>
<dbReference type="InterPro" id="IPR050661">
    <property type="entry name" value="BglG_antiterminators"/>
</dbReference>
<keyword evidence="3" id="KW-0762">Sugar transport</keyword>
<dbReference type="InterPro" id="IPR036388">
    <property type="entry name" value="WH-like_DNA-bd_sf"/>
</dbReference>
<dbReference type="SUPFAM" id="SSF52794">
    <property type="entry name" value="PTS system IIB component-like"/>
    <property type="match status" value="1"/>
</dbReference>
<dbReference type="InterPro" id="IPR036634">
    <property type="entry name" value="PRD_sf"/>
</dbReference>
<dbReference type="PROSITE" id="PS00372">
    <property type="entry name" value="PTS_EIIA_TYPE_2_HIS"/>
    <property type="match status" value="1"/>
</dbReference>
<feature type="domain" description="PRD" evidence="12">
    <location>
        <begin position="313"/>
        <end position="421"/>
    </location>
</feature>
<dbReference type="InterPro" id="IPR016152">
    <property type="entry name" value="PTrfase/Anion_transptr"/>
</dbReference>
<dbReference type="GO" id="GO:0016020">
    <property type="term" value="C:membrane"/>
    <property type="evidence" value="ECO:0007669"/>
    <property type="project" value="InterPro"/>
</dbReference>
<keyword evidence="7" id="KW-0805">Transcription regulation</keyword>
<keyword evidence="4" id="KW-0808">Transferase</keyword>
<dbReference type="HOGENOM" id="CLU_013442_2_1_9"/>
<keyword evidence="8" id="KW-0010">Activator</keyword>
<evidence type="ECO:0000256" key="5">
    <source>
        <dbReference type="ARBA" id="ARBA00022683"/>
    </source>
</evidence>
<dbReference type="PANTHER" id="PTHR30185:SF18">
    <property type="entry name" value="TRANSCRIPTIONAL REGULATOR MTLR"/>
    <property type="match status" value="1"/>
</dbReference>
<dbReference type="KEGG" id="csq:CSCA_3802"/>
<dbReference type="InterPro" id="IPR011608">
    <property type="entry name" value="PRD"/>
</dbReference>
<dbReference type="InterPro" id="IPR004715">
    <property type="entry name" value="PTS_IIA_fruc"/>
</dbReference>
<protein>
    <submittedName>
        <fullName evidence="13">Transcription antiterminator</fullName>
    </submittedName>
</protein>
<feature type="domain" description="PRD" evidence="12">
    <location>
        <begin position="200"/>
        <end position="304"/>
    </location>
</feature>
<sequence>MDNLNGRQIEFTNLLLDSEQFKTIKYYSEVLNVSEKTIKKDLIAVEQYLNKFKVQLEKKHSMGIMIKDVRKAKLLLHNNLQIQELKDKKISINERRIEIIKEMLIKSNSSTSIQKLSEKYYVSKTSIINDFKYIEKWLSLFKLRLEKTVEGTQVKGLEVNIRRAISSLLFEYSNGTKNENTIEELAARLDVVTLNGLSELFEKDKIVYVNRLLLDLEKKYNCKIDEPYYTNLLTHILISMERGSKGKSILKKEKIGDFKSEKDYKEAVLCINKINNDFGMKLDESEVYYLYQYFVSFGLIKEVMESQDKVLNKLDSISIEFRNMMTKCIEEILQINITNDQDIMYKLLLHIRPMLNRMEYDIQISNPLINEIREQYPILLNVCKAAALMASYQLKQKVIPMDEIGYLAVYYQLGLENSYIKKRILVVCHSGYGTSQLLRTKLNRYFPELEIVDNVSASIIKNRNVDDIDFVVTTVPLEFQSKPYILVSTFLNEYDIKNISDFLVSNKNKNEKKKITTKLIGKYLKEELVYFNMSESDMKKEINENYKTCIDFNEINIDRNVKIQLGFHKSECILGLSINDIENNEKQLTFYIAVGDIELMTNMFKEIINFDMKENYANYLRKCTKKKDVKQYFALNSKGGGEMDINLAKVIKKETIKLNMEATTKDEALKELTELLYEAGVLSDKEAFLKDVYYRETLGSTGIGNKIAIPHGKSKFVNKTSIAFGKAKADIEWESLDDKPVHFIILFAVTESDKDSVHVRLLSKVAGKLGDDEVCESLLNATTPEEVYEIFTREEEL</sequence>
<dbReference type="Pfam" id="PF00359">
    <property type="entry name" value="PTS_EIIA_2"/>
    <property type="match status" value="1"/>
</dbReference>
<dbReference type="STRING" id="1548.CSCA_3802"/>
<dbReference type="PANTHER" id="PTHR30185">
    <property type="entry name" value="CRYPTIC BETA-GLUCOSIDE BGL OPERON ANTITERMINATOR"/>
    <property type="match status" value="1"/>
</dbReference>
<dbReference type="GO" id="GO:0006355">
    <property type="term" value="P:regulation of DNA-templated transcription"/>
    <property type="evidence" value="ECO:0007669"/>
    <property type="project" value="InterPro"/>
</dbReference>
<dbReference type="RefSeq" id="WP_029159103.1">
    <property type="nucleotide sequence ID" value="NZ_CP009933.1"/>
</dbReference>
<dbReference type="CDD" id="cd05568">
    <property type="entry name" value="PTS_IIB_bgl_like"/>
    <property type="match status" value="1"/>
</dbReference>
<evidence type="ECO:0000259" key="12">
    <source>
        <dbReference type="PROSITE" id="PS51372"/>
    </source>
</evidence>
<dbReference type="Pfam" id="PF05043">
    <property type="entry name" value="Mga"/>
    <property type="match status" value="1"/>
</dbReference>
<dbReference type="NCBIfam" id="TIGR00848">
    <property type="entry name" value="fruA"/>
    <property type="match status" value="1"/>
</dbReference>
<reference evidence="13 14" key="1">
    <citation type="journal article" date="2015" name="J. Biotechnol.">
        <title>Complete genome sequence of a malodorant-producing acetogen, Clostridium scatologenes ATCC 25775(T).</title>
        <authorList>
            <person name="Zhu Z."/>
            <person name="Guo T."/>
            <person name="Zheng H."/>
            <person name="Song T."/>
            <person name="Ouyang P."/>
            <person name="Xie J."/>
        </authorList>
    </citation>
    <scope>NUCLEOTIDE SEQUENCE [LARGE SCALE GENOMIC DNA]</scope>
    <source>
        <strain evidence="13 14">ATCC 25775</strain>
    </source>
</reference>
<dbReference type="InterPro" id="IPR036095">
    <property type="entry name" value="PTS_EIIB-like_sf"/>
</dbReference>
<evidence type="ECO:0000259" key="11">
    <source>
        <dbReference type="PROSITE" id="PS51099"/>
    </source>
</evidence>
<dbReference type="Gene3D" id="1.10.1790.10">
    <property type="entry name" value="PRD domain"/>
    <property type="match status" value="2"/>
</dbReference>
<dbReference type="InterPro" id="IPR002178">
    <property type="entry name" value="PTS_EIIA_type-2_dom"/>
</dbReference>
<dbReference type="PROSITE" id="PS51099">
    <property type="entry name" value="PTS_EIIB_TYPE_2"/>
    <property type="match status" value="1"/>
</dbReference>
<evidence type="ECO:0000313" key="14">
    <source>
        <dbReference type="Proteomes" id="UP000033115"/>
    </source>
</evidence>
<evidence type="ECO:0000256" key="9">
    <source>
        <dbReference type="ARBA" id="ARBA00023163"/>
    </source>
</evidence>
<dbReference type="CDD" id="cd00211">
    <property type="entry name" value="PTS_IIA_fru"/>
    <property type="match status" value="1"/>
</dbReference>
<dbReference type="PROSITE" id="PS51372">
    <property type="entry name" value="PRD_2"/>
    <property type="match status" value="2"/>
</dbReference>
<name>A0A0E3K2M3_CLOSL</name>
<dbReference type="SUPFAM" id="SSF63520">
    <property type="entry name" value="PTS-regulatory domain, PRD"/>
    <property type="match status" value="2"/>
</dbReference>
<dbReference type="InterPro" id="IPR003501">
    <property type="entry name" value="PTS_EIIB_2/3"/>
</dbReference>
<dbReference type="PROSITE" id="PS51094">
    <property type="entry name" value="PTS_EIIA_TYPE_2"/>
    <property type="match status" value="1"/>
</dbReference>
<evidence type="ECO:0000259" key="10">
    <source>
        <dbReference type="PROSITE" id="PS51094"/>
    </source>
</evidence>
<dbReference type="Gene3D" id="1.10.10.10">
    <property type="entry name" value="Winged helix-like DNA-binding domain superfamily/Winged helix DNA-binding domain"/>
    <property type="match status" value="1"/>
</dbReference>
<keyword evidence="14" id="KW-1185">Reference proteome</keyword>
<dbReference type="AlphaFoldDB" id="A0A0E3K2M3"/>
<feature type="domain" description="PTS EIIA type-2" evidence="10">
    <location>
        <begin position="649"/>
        <end position="794"/>
    </location>
</feature>
<dbReference type="Proteomes" id="UP000033115">
    <property type="component" value="Chromosome"/>
</dbReference>
<dbReference type="EMBL" id="CP009933">
    <property type="protein sequence ID" value="AKA70927.1"/>
    <property type="molecule type" value="Genomic_DNA"/>
</dbReference>